<protein>
    <submittedName>
        <fullName evidence="2">Uncharacterized protein</fullName>
    </submittedName>
</protein>
<dbReference type="EMBL" id="QLNT01000004">
    <property type="protein sequence ID" value="KAF3075105.1"/>
    <property type="molecule type" value="Genomic_DNA"/>
</dbReference>
<gene>
    <name evidence="2" type="ORF">CFAM422_002682</name>
</gene>
<evidence type="ECO:0000256" key="1">
    <source>
        <dbReference type="SAM" id="MobiDB-lite"/>
    </source>
</evidence>
<name>A0A9P5CF06_9HYPO</name>
<comment type="caution">
    <text evidence="2">The sequence shown here is derived from an EMBL/GenBank/DDBJ whole genome shotgun (WGS) entry which is preliminary data.</text>
</comment>
<accession>A0A9P5CF06</accession>
<feature type="region of interest" description="Disordered" evidence="1">
    <location>
        <begin position="46"/>
        <end position="66"/>
    </location>
</feature>
<dbReference type="Proteomes" id="UP000801864">
    <property type="component" value="Unassembled WGS sequence"/>
</dbReference>
<proteinExistence type="predicted"/>
<sequence length="66" mass="7638">MSIGQSKNVIKYFESIRCGMEPRQKASEVKVNHPEVSFKRNLNSLRERLNGTPPSTWTNVYTPTRK</sequence>
<keyword evidence="3" id="KW-1185">Reference proteome</keyword>
<organism evidence="2 3">
    <name type="scientific">Trichoderma lentiforme</name>
    <dbReference type="NCBI Taxonomy" id="1567552"/>
    <lineage>
        <taxon>Eukaryota</taxon>
        <taxon>Fungi</taxon>
        <taxon>Dikarya</taxon>
        <taxon>Ascomycota</taxon>
        <taxon>Pezizomycotina</taxon>
        <taxon>Sordariomycetes</taxon>
        <taxon>Hypocreomycetidae</taxon>
        <taxon>Hypocreales</taxon>
        <taxon>Hypocreaceae</taxon>
        <taxon>Trichoderma</taxon>
    </lineage>
</organism>
<reference evidence="2 3" key="1">
    <citation type="submission" date="2018-06" db="EMBL/GenBank/DDBJ databases">
        <title>Genome analysis of cellulolytic fungus Trichoderma lentiforme CFAM-422.</title>
        <authorList>
            <person name="Steindorff A.S."/>
            <person name="Formighieri E.F."/>
            <person name="Midorikawa G.E.O."/>
            <person name="Tamietti M.S."/>
            <person name="Ramos E.Z."/>
            <person name="Silva A.S."/>
            <person name="Bon E.P.S."/>
            <person name="Mendes T.D."/>
            <person name="Damaso M.C.T."/>
            <person name="Favaro L.C.L."/>
        </authorList>
    </citation>
    <scope>NUCLEOTIDE SEQUENCE [LARGE SCALE GENOMIC DNA]</scope>
    <source>
        <strain evidence="2 3">CFAM-422</strain>
    </source>
</reference>
<evidence type="ECO:0000313" key="2">
    <source>
        <dbReference type="EMBL" id="KAF3075105.1"/>
    </source>
</evidence>
<dbReference type="AlphaFoldDB" id="A0A9P5CF06"/>
<feature type="compositionally biased region" description="Polar residues" evidence="1">
    <location>
        <begin position="52"/>
        <end position="66"/>
    </location>
</feature>
<evidence type="ECO:0000313" key="3">
    <source>
        <dbReference type="Proteomes" id="UP000801864"/>
    </source>
</evidence>